<reference evidence="3 4" key="1">
    <citation type="submission" date="2020-03" db="EMBL/GenBank/DDBJ databases">
        <title>Sequencing the genomes of 1000 actinobacteria strains.</title>
        <authorList>
            <person name="Klenk H.-P."/>
        </authorList>
    </citation>
    <scope>NUCLEOTIDE SEQUENCE [LARGE SCALE GENOMIC DNA]</scope>
    <source>
        <strain evidence="3 4">DSM 45490</strain>
    </source>
</reference>
<name>A0A7X5V896_9ACTN</name>
<dbReference type="Pfam" id="PF11716">
    <property type="entry name" value="MDMPI_N"/>
    <property type="match status" value="1"/>
</dbReference>
<dbReference type="SUPFAM" id="SSF109854">
    <property type="entry name" value="DinB/YfiT-like putative metalloenzymes"/>
    <property type="match status" value="1"/>
</dbReference>
<dbReference type="InterPro" id="IPR010872">
    <property type="entry name" value="MDMPI_C-term_domain"/>
</dbReference>
<keyword evidence="4" id="KW-1185">Reference proteome</keyword>
<dbReference type="EMBL" id="JAASRO010000001">
    <property type="protein sequence ID" value="NIK56471.1"/>
    <property type="molecule type" value="Genomic_DNA"/>
</dbReference>
<dbReference type="InterPro" id="IPR034660">
    <property type="entry name" value="DinB/YfiT-like"/>
</dbReference>
<feature type="domain" description="Mycothiol-dependent maleylpyruvate isomerase metal-binding" evidence="2">
    <location>
        <begin position="13"/>
        <end position="127"/>
    </location>
</feature>
<dbReference type="Proteomes" id="UP000555407">
    <property type="component" value="Unassembled WGS sequence"/>
</dbReference>
<dbReference type="NCBIfam" id="TIGR03083">
    <property type="entry name" value="maleylpyruvate isomerase family mycothiol-dependent enzyme"/>
    <property type="match status" value="1"/>
</dbReference>
<dbReference type="PANTHER" id="PTHR40758">
    <property type="entry name" value="CONSERVED PROTEIN"/>
    <property type="match status" value="1"/>
</dbReference>
<dbReference type="GO" id="GO:0005886">
    <property type="term" value="C:plasma membrane"/>
    <property type="evidence" value="ECO:0007669"/>
    <property type="project" value="TreeGrafter"/>
</dbReference>
<gene>
    <name evidence="3" type="ORF">BJY22_002188</name>
</gene>
<organism evidence="3 4">
    <name type="scientific">Kribbella shirazensis</name>
    <dbReference type="NCBI Taxonomy" id="1105143"/>
    <lineage>
        <taxon>Bacteria</taxon>
        <taxon>Bacillati</taxon>
        <taxon>Actinomycetota</taxon>
        <taxon>Actinomycetes</taxon>
        <taxon>Propionibacteriales</taxon>
        <taxon>Kribbellaceae</taxon>
        <taxon>Kribbella</taxon>
    </lineage>
</organism>
<protein>
    <submittedName>
        <fullName evidence="3">Uncharacterized protein (TIGR03083 family)</fullName>
    </submittedName>
</protein>
<evidence type="ECO:0000259" key="1">
    <source>
        <dbReference type="Pfam" id="PF07398"/>
    </source>
</evidence>
<proteinExistence type="predicted"/>
<dbReference type="RefSeq" id="WP_337758504.1">
    <property type="nucleotide sequence ID" value="NZ_JAASRO010000001.1"/>
</dbReference>
<evidence type="ECO:0000313" key="3">
    <source>
        <dbReference type="EMBL" id="NIK56471.1"/>
    </source>
</evidence>
<dbReference type="AlphaFoldDB" id="A0A7X5V896"/>
<comment type="caution">
    <text evidence="3">The sequence shown here is derived from an EMBL/GenBank/DDBJ whole genome shotgun (WGS) entry which is preliminary data.</text>
</comment>
<feature type="domain" description="MDMPI C-terminal" evidence="1">
    <location>
        <begin position="149"/>
        <end position="248"/>
    </location>
</feature>
<accession>A0A7X5V896</accession>
<dbReference type="InterPro" id="IPR017517">
    <property type="entry name" value="Maleyloyr_isom"/>
</dbReference>
<dbReference type="InterPro" id="IPR024344">
    <property type="entry name" value="MDMPI_metal-binding"/>
</dbReference>
<evidence type="ECO:0000259" key="2">
    <source>
        <dbReference type="Pfam" id="PF11716"/>
    </source>
</evidence>
<dbReference type="PANTHER" id="PTHR40758:SF1">
    <property type="entry name" value="CONSERVED PROTEIN"/>
    <property type="match status" value="1"/>
</dbReference>
<dbReference type="GO" id="GO:0046872">
    <property type="term" value="F:metal ion binding"/>
    <property type="evidence" value="ECO:0007669"/>
    <property type="project" value="InterPro"/>
</dbReference>
<evidence type="ECO:0000313" key="4">
    <source>
        <dbReference type="Proteomes" id="UP000555407"/>
    </source>
</evidence>
<dbReference type="Pfam" id="PF07398">
    <property type="entry name" value="MDMPI_C"/>
    <property type="match status" value="1"/>
</dbReference>
<sequence length="257" mass="26803">MPEPIDHLSGFERAAADFAAALEWVDPGAAVPACPGWTVADLALHLGAGQRWAASILLSGTAQKVPDVLRTTISWADWYAGTTAALVAAIRAVDPDEPCWNFAPVEQRAGFWTRRRLHETVIHLVDLVQAGVAAGEQVDTGLAVVPAAIAADGVDEVFEVFLPRMLARGFAPAVTRQIGVRATDTGHAWTLTPGSQDAVSTGIGPQIERGEAIGEAVLSGTAADLVRCLWKRLPTSVLTVEGDAAVAAGFLAGKATA</sequence>